<dbReference type="OrthoDB" id="2745718at2759"/>
<dbReference type="SMART" id="SM00256">
    <property type="entry name" value="FBOX"/>
    <property type="match status" value="1"/>
</dbReference>
<dbReference type="CDD" id="cd09917">
    <property type="entry name" value="F-box_SF"/>
    <property type="match status" value="1"/>
</dbReference>
<dbReference type="RefSeq" id="XP_007765478.1">
    <property type="nucleotide sequence ID" value="XM_007767288.1"/>
</dbReference>
<evidence type="ECO:0000256" key="1">
    <source>
        <dbReference type="SAM" id="MobiDB-lite"/>
    </source>
</evidence>
<feature type="domain" description="F-box" evidence="2">
    <location>
        <begin position="55"/>
        <end position="101"/>
    </location>
</feature>
<gene>
    <name evidence="3" type="ORF">CONPUDRAFT_80435</name>
</gene>
<dbReference type="KEGG" id="cput:CONPUDRAFT_80435"/>
<proteinExistence type="predicted"/>
<evidence type="ECO:0000313" key="3">
    <source>
        <dbReference type="EMBL" id="EIW83938.1"/>
    </source>
</evidence>
<accession>A0A5M3MXT4</accession>
<dbReference type="SUPFAM" id="SSF81383">
    <property type="entry name" value="F-box domain"/>
    <property type="match status" value="1"/>
</dbReference>
<dbReference type="EMBL" id="JH711575">
    <property type="protein sequence ID" value="EIW83938.1"/>
    <property type="molecule type" value="Genomic_DNA"/>
</dbReference>
<protein>
    <recommendedName>
        <fullName evidence="2">F-box domain-containing protein</fullName>
    </recommendedName>
</protein>
<evidence type="ECO:0000259" key="2">
    <source>
        <dbReference type="PROSITE" id="PS50181"/>
    </source>
</evidence>
<feature type="region of interest" description="Disordered" evidence="1">
    <location>
        <begin position="553"/>
        <end position="613"/>
    </location>
</feature>
<evidence type="ECO:0000313" key="4">
    <source>
        <dbReference type="Proteomes" id="UP000053558"/>
    </source>
</evidence>
<name>A0A5M3MXT4_CONPW</name>
<dbReference type="Gene3D" id="1.20.1280.50">
    <property type="match status" value="1"/>
</dbReference>
<comment type="caution">
    <text evidence="3">The sequence shown here is derived from an EMBL/GenBank/DDBJ whole genome shotgun (WGS) entry which is preliminary data.</text>
</comment>
<dbReference type="AlphaFoldDB" id="A0A5M3MXT4"/>
<dbReference type="InterPro" id="IPR036047">
    <property type="entry name" value="F-box-like_dom_sf"/>
</dbReference>
<dbReference type="Proteomes" id="UP000053558">
    <property type="component" value="Unassembled WGS sequence"/>
</dbReference>
<organism evidence="3 4">
    <name type="scientific">Coniophora puteana (strain RWD-64-598)</name>
    <name type="common">Brown rot fungus</name>
    <dbReference type="NCBI Taxonomy" id="741705"/>
    <lineage>
        <taxon>Eukaryota</taxon>
        <taxon>Fungi</taxon>
        <taxon>Dikarya</taxon>
        <taxon>Basidiomycota</taxon>
        <taxon>Agaricomycotina</taxon>
        <taxon>Agaricomycetes</taxon>
        <taxon>Agaricomycetidae</taxon>
        <taxon>Boletales</taxon>
        <taxon>Coniophorineae</taxon>
        <taxon>Coniophoraceae</taxon>
        <taxon>Coniophora</taxon>
    </lineage>
</organism>
<sequence>MLFSLPRMLHVSTSALAAGLRSIPRPRSVRRGSMSTGPSRKLSTVVSVYAEYTPSCDVQHFPVEVLHKIFDFLDEREILRCAATCRRFKHAADTSLAVQHRLELARLGLLDNPTSASSMHGAPLGLPERLRLLRADADAWATRDLVRQARFEMSVPRELYAYAAGVLVALGRAKTTLERRNTATSFVGPTSPSRTTSTAGLGQSQKSAGAVGAFRPMTVAWLPSSTSPARSLALPSAGITCVENFAVDPSQDLLALLRVFQNRKGQYVFQVHLRTLSANAPYPTAHRAYLGPVESWGSRSQLQIVDNIIALVVHENSRSYIIEAIWDWKTGKSVIGGQSIPLPHNTHAISFISNNTYIIVSGDRGGALDIFTFNNNNNIEDAVTGPGPASTSLPLHVASLTLPALQHKVSIGSAEILAGAPLPRTPPHKPFTAAPGARVHTLVFNLVRTGANCALSFAYFHLFLHERSIASRVAEYLHRAREASSFEAATAATTVVPWEGWGPREARYLDSYVPWADSSAAVHGQRVVLRAISAGCEDVRILDFNVSAPPSFPPLPPPSSVSADHHVHYPAGNGQKHGQIQGQGQGQSQGGLQRRASVHTSSLTPKDKWKMHTKPTRVPAGEHFKKDVVTTLPFKSVSRPELFSYKAVMLDDDKLIGLRYNEDDDDADPDSMNLDLYAF</sequence>
<keyword evidence="4" id="KW-1185">Reference proteome</keyword>
<dbReference type="Pfam" id="PF12937">
    <property type="entry name" value="F-box-like"/>
    <property type="match status" value="1"/>
</dbReference>
<feature type="region of interest" description="Disordered" evidence="1">
    <location>
        <begin position="182"/>
        <end position="203"/>
    </location>
</feature>
<dbReference type="GeneID" id="19210089"/>
<reference evidence="4" key="1">
    <citation type="journal article" date="2012" name="Science">
        <title>The Paleozoic origin of enzymatic lignin decomposition reconstructed from 31 fungal genomes.</title>
        <authorList>
            <person name="Floudas D."/>
            <person name="Binder M."/>
            <person name="Riley R."/>
            <person name="Barry K."/>
            <person name="Blanchette R.A."/>
            <person name="Henrissat B."/>
            <person name="Martinez A.T."/>
            <person name="Otillar R."/>
            <person name="Spatafora J.W."/>
            <person name="Yadav J.S."/>
            <person name="Aerts A."/>
            <person name="Benoit I."/>
            <person name="Boyd A."/>
            <person name="Carlson A."/>
            <person name="Copeland A."/>
            <person name="Coutinho P.M."/>
            <person name="de Vries R.P."/>
            <person name="Ferreira P."/>
            <person name="Findley K."/>
            <person name="Foster B."/>
            <person name="Gaskell J."/>
            <person name="Glotzer D."/>
            <person name="Gorecki P."/>
            <person name="Heitman J."/>
            <person name="Hesse C."/>
            <person name="Hori C."/>
            <person name="Igarashi K."/>
            <person name="Jurgens J.A."/>
            <person name="Kallen N."/>
            <person name="Kersten P."/>
            <person name="Kohler A."/>
            <person name="Kuees U."/>
            <person name="Kumar T.K.A."/>
            <person name="Kuo A."/>
            <person name="LaButti K."/>
            <person name="Larrondo L.F."/>
            <person name="Lindquist E."/>
            <person name="Ling A."/>
            <person name="Lombard V."/>
            <person name="Lucas S."/>
            <person name="Lundell T."/>
            <person name="Martin R."/>
            <person name="McLaughlin D.J."/>
            <person name="Morgenstern I."/>
            <person name="Morin E."/>
            <person name="Murat C."/>
            <person name="Nagy L.G."/>
            <person name="Nolan M."/>
            <person name="Ohm R.A."/>
            <person name="Patyshakuliyeva A."/>
            <person name="Rokas A."/>
            <person name="Ruiz-Duenas F.J."/>
            <person name="Sabat G."/>
            <person name="Salamov A."/>
            <person name="Samejima M."/>
            <person name="Schmutz J."/>
            <person name="Slot J.C."/>
            <person name="St John F."/>
            <person name="Stenlid J."/>
            <person name="Sun H."/>
            <person name="Sun S."/>
            <person name="Syed K."/>
            <person name="Tsang A."/>
            <person name="Wiebenga A."/>
            <person name="Young D."/>
            <person name="Pisabarro A."/>
            <person name="Eastwood D.C."/>
            <person name="Martin F."/>
            <person name="Cullen D."/>
            <person name="Grigoriev I.V."/>
            <person name="Hibbett D.S."/>
        </authorList>
    </citation>
    <scope>NUCLEOTIDE SEQUENCE [LARGE SCALE GENOMIC DNA]</scope>
    <source>
        <strain evidence="4">RWD-64-598 SS2</strain>
    </source>
</reference>
<dbReference type="InterPro" id="IPR001810">
    <property type="entry name" value="F-box_dom"/>
</dbReference>
<dbReference type="PROSITE" id="PS50181">
    <property type="entry name" value="FBOX"/>
    <property type="match status" value="1"/>
</dbReference>